<comment type="caution">
    <text evidence="2">The sequence shown here is derived from an EMBL/GenBank/DDBJ whole genome shotgun (WGS) entry which is preliminary data.</text>
</comment>
<dbReference type="EMBL" id="CAKXYY010000004">
    <property type="protein sequence ID" value="CAH2351566.1"/>
    <property type="molecule type" value="Genomic_DNA"/>
</dbReference>
<keyword evidence="1" id="KW-0812">Transmembrane</keyword>
<evidence type="ECO:0000313" key="3">
    <source>
        <dbReference type="Proteomes" id="UP000837801"/>
    </source>
</evidence>
<keyword evidence="1" id="KW-1133">Transmembrane helix</keyword>
<keyword evidence="1" id="KW-0472">Membrane</keyword>
<evidence type="ECO:0000256" key="1">
    <source>
        <dbReference type="SAM" id="Phobius"/>
    </source>
</evidence>
<name>A0A9P0QMQ3_9ASCO</name>
<organism evidence="2 3">
    <name type="scientific">[Candida] railenensis</name>
    <dbReference type="NCBI Taxonomy" id="45579"/>
    <lineage>
        <taxon>Eukaryota</taxon>
        <taxon>Fungi</taxon>
        <taxon>Dikarya</taxon>
        <taxon>Ascomycota</taxon>
        <taxon>Saccharomycotina</taxon>
        <taxon>Pichiomycetes</taxon>
        <taxon>Debaryomycetaceae</taxon>
        <taxon>Kurtzmaniella</taxon>
    </lineage>
</organism>
<protein>
    <submittedName>
        <fullName evidence="2">Uncharacterized protein</fullName>
    </submittedName>
</protein>
<reference evidence="2" key="1">
    <citation type="submission" date="2022-03" db="EMBL/GenBank/DDBJ databases">
        <authorList>
            <person name="Legras J.-L."/>
            <person name="Devillers H."/>
            <person name="Grondin C."/>
        </authorList>
    </citation>
    <scope>NUCLEOTIDE SEQUENCE</scope>
    <source>
        <strain evidence="2">CLIB 1423</strain>
    </source>
</reference>
<accession>A0A9P0QMQ3</accession>
<dbReference type="AlphaFoldDB" id="A0A9P0QMQ3"/>
<gene>
    <name evidence="2" type="ORF">CLIB1423_04S00936</name>
</gene>
<dbReference type="Proteomes" id="UP000837801">
    <property type="component" value="Unassembled WGS sequence"/>
</dbReference>
<sequence length="127" mass="15382">MLKCGALMQKGQIECTGRSTFVSHYYWVAFIIHSSKAMYVYVYILRYIHVLHLKMCRLLDVWKYPALHLEQYDEFSLPYRLDSLFTRVYSHCHLELDTNDEKRVSVVLYRDWRKRTYKQCSNLICKV</sequence>
<keyword evidence="3" id="KW-1185">Reference proteome</keyword>
<evidence type="ECO:0000313" key="2">
    <source>
        <dbReference type="EMBL" id="CAH2351566.1"/>
    </source>
</evidence>
<feature type="transmembrane region" description="Helical" evidence="1">
    <location>
        <begin position="25"/>
        <end position="45"/>
    </location>
</feature>
<proteinExistence type="predicted"/>